<accession>A0A6J5LYV7</accession>
<organism evidence="1">
    <name type="scientific">uncultured Caudovirales phage</name>
    <dbReference type="NCBI Taxonomy" id="2100421"/>
    <lineage>
        <taxon>Viruses</taxon>
        <taxon>Duplodnaviria</taxon>
        <taxon>Heunggongvirae</taxon>
        <taxon>Uroviricota</taxon>
        <taxon>Caudoviricetes</taxon>
        <taxon>Peduoviridae</taxon>
        <taxon>Maltschvirus</taxon>
        <taxon>Maltschvirus maltsch</taxon>
    </lineage>
</organism>
<name>A0A6J5LYV7_9CAUD</name>
<dbReference type="EMBL" id="LR796367">
    <property type="protein sequence ID" value="CAB4139735.1"/>
    <property type="molecule type" value="Genomic_DNA"/>
</dbReference>
<sequence>MLTPEEKKALKTPLKDMTPALLAIAVAAREKQEDIIRKENAKTGPIKLDKIYLNKDYEPFTSPVTGEVISGRAQLRDHLKATNCRIVEPSETRSRRIPNQN</sequence>
<proteinExistence type="predicted"/>
<evidence type="ECO:0000313" key="1">
    <source>
        <dbReference type="EMBL" id="CAB4139735.1"/>
    </source>
</evidence>
<reference evidence="1" key="1">
    <citation type="submission" date="2020-04" db="EMBL/GenBank/DDBJ databases">
        <authorList>
            <person name="Chiriac C."/>
            <person name="Salcher M."/>
            <person name="Ghai R."/>
            <person name="Kavagutti S V."/>
        </authorList>
    </citation>
    <scope>NUCLEOTIDE SEQUENCE</scope>
</reference>
<gene>
    <name evidence="1" type="ORF">UFOVP353_9</name>
</gene>
<protein>
    <submittedName>
        <fullName evidence="1">Uncharacterized protein</fullName>
    </submittedName>
</protein>